<comment type="caution">
    <text evidence="1">The sequence shown here is derived from an EMBL/GenBank/DDBJ whole genome shotgun (WGS) entry which is preliminary data.</text>
</comment>
<gene>
    <name evidence="1" type="ORF">H1S01_15455</name>
</gene>
<dbReference type="EMBL" id="JACVHF010000020">
    <property type="protein sequence ID" value="MBC9785882.1"/>
    <property type="molecule type" value="Genomic_DNA"/>
</dbReference>
<dbReference type="RefSeq" id="WP_188041316.1">
    <property type="nucleotide sequence ID" value="NZ_JACVHF010000020.1"/>
</dbReference>
<reference evidence="1 2" key="1">
    <citation type="submission" date="2020-07" db="EMBL/GenBank/DDBJ databases">
        <title>Draft whole-genome sequence of Heliobacterium chlorum DSM 3682, type strain.</title>
        <authorList>
            <person name="Kyndt J.A."/>
            <person name="Meyer T.E."/>
            <person name="Imhoff J.F."/>
        </authorList>
    </citation>
    <scope>NUCLEOTIDE SEQUENCE [LARGE SCALE GENOMIC DNA]</scope>
    <source>
        <strain evidence="1 2">DSM 3682</strain>
    </source>
</reference>
<sequence length="237" mass="26863">MEIGDLKSMNEGAVTLLDVLGWKGVWQRNPNAIKDLKTLINDISIRARDMVSEDRYKSANFQFMKNLKIEIKSISDTIALITYGKPEDSLIFQALLSGMLITKSIKLGLPLRGATSWGKMISEDNIFVGPAIDEVASWYESVNWIGVIFTPSALWRISDNLKIKNLLIKQNVNVKSIGLFETYCVNWPNVWKYDGNSDENLRKVFINMGPITPDIGQKLANSLNFYETNKSNYLDFI</sequence>
<evidence type="ECO:0000313" key="1">
    <source>
        <dbReference type="EMBL" id="MBC9785882.1"/>
    </source>
</evidence>
<organism evidence="1 2">
    <name type="scientific">Heliobacterium chlorum</name>
    <dbReference type="NCBI Taxonomy" id="2698"/>
    <lineage>
        <taxon>Bacteria</taxon>
        <taxon>Bacillati</taxon>
        <taxon>Bacillota</taxon>
        <taxon>Clostridia</taxon>
        <taxon>Eubacteriales</taxon>
        <taxon>Heliobacteriaceae</taxon>
        <taxon>Heliobacterium</taxon>
    </lineage>
</organism>
<accession>A0ABR7T520</accession>
<evidence type="ECO:0000313" key="2">
    <source>
        <dbReference type="Proteomes" id="UP000617402"/>
    </source>
</evidence>
<name>A0ABR7T520_HELCL</name>
<keyword evidence="2" id="KW-1185">Reference proteome</keyword>
<dbReference type="Proteomes" id="UP000617402">
    <property type="component" value="Unassembled WGS sequence"/>
</dbReference>
<protein>
    <submittedName>
        <fullName evidence="1">Uncharacterized protein</fullName>
    </submittedName>
</protein>
<proteinExistence type="predicted"/>